<feature type="compositionally biased region" description="Basic and acidic residues" evidence="12">
    <location>
        <begin position="427"/>
        <end position="437"/>
    </location>
</feature>
<evidence type="ECO:0000256" key="5">
    <source>
        <dbReference type="ARBA" id="ARBA00016876"/>
    </source>
</evidence>
<dbReference type="CDD" id="cd06768">
    <property type="entry name" value="PDZ_NHERF-like"/>
    <property type="match status" value="2"/>
</dbReference>
<feature type="compositionally biased region" description="Low complexity" evidence="12">
    <location>
        <begin position="174"/>
        <end position="186"/>
    </location>
</feature>
<dbReference type="InterPro" id="IPR051067">
    <property type="entry name" value="NHER"/>
</dbReference>
<feature type="region of interest" description="Disordered" evidence="12">
    <location>
        <begin position="1"/>
        <end position="68"/>
    </location>
</feature>
<keyword evidence="15" id="KW-1185">Reference proteome</keyword>
<dbReference type="GO" id="GO:0030175">
    <property type="term" value="C:filopodium"/>
    <property type="evidence" value="ECO:0007669"/>
    <property type="project" value="UniProtKB-SubCell"/>
</dbReference>
<dbReference type="Pfam" id="PF09007">
    <property type="entry name" value="EBP50_C"/>
    <property type="match status" value="2"/>
</dbReference>
<dbReference type="GO" id="GO:0005102">
    <property type="term" value="F:signaling receptor binding"/>
    <property type="evidence" value="ECO:0007669"/>
    <property type="project" value="TreeGrafter"/>
</dbReference>
<evidence type="ECO:0000256" key="9">
    <source>
        <dbReference type="ARBA" id="ARBA00032825"/>
    </source>
</evidence>
<evidence type="ECO:0000256" key="10">
    <source>
        <dbReference type="ARBA" id="ARBA00032844"/>
    </source>
</evidence>
<evidence type="ECO:0000256" key="1">
    <source>
        <dbReference type="ARBA" id="ARBA00004105"/>
    </source>
</evidence>
<dbReference type="PANTHER" id="PTHR14191">
    <property type="entry name" value="PDZ DOMAIN CONTAINING PROTEIN"/>
    <property type="match status" value="1"/>
</dbReference>
<dbReference type="PANTHER" id="PTHR14191:SF7">
    <property type="entry name" value="NA(+)_H(+) EXCHANGE REGULATORY COFACTOR NHE-RF1"/>
    <property type="match status" value="1"/>
</dbReference>
<protein>
    <recommendedName>
        <fullName evidence="5">Na(+)/H(+) exchange regulatory cofactor NHE-RF1</fullName>
    </recommendedName>
    <alternativeName>
        <fullName evidence="10">Ezrin-radixin-moesin-binding phosphoprotein 50</fullName>
    </alternativeName>
    <alternativeName>
        <fullName evidence="9">Regulatory cofactor of Na(+)/H(+) exchanger</fullName>
    </alternativeName>
    <alternativeName>
        <fullName evidence="8">Sodium-hydrogen exchanger regulatory factor 1</fullName>
    </alternativeName>
    <alternativeName>
        <fullName evidence="11">Solute carrier family 9 isoform A3 regulatory factor 1</fullName>
    </alternativeName>
</protein>
<dbReference type="Gene3D" id="2.30.42.10">
    <property type="match status" value="2"/>
</dbReference>
<feature type="compositionally biased region" description="Gly residues" evidence="12">
    <location>
        <begin position="348"/>
        <end position="358"/>
    </location>
</feature>
<dbReference type="InterPro" id="IPR036034">
    <property type="entry name" value="PDZ_sf"/>
</dbReference>
<feature type="domain" description="PDZ" evidence="13">
    <location>
        <begin position="71"/>
        <end position="151"/>
    </location>
</feature>
<dbReference type="Pfam" id="PF00595">
    <property type="entry name" value="PDZ"/>
    <property type="match status" value="2"/>
</dbReference>
<dbReference type="GO" id="GO:0001726">
    <property type="term" value="C:ruffle"/>
    <property type="evidence" value="ECO:0007669"/>
    <property type="project" value="UniProtKB-SubCell"/>
</dbReference>
<dbReference type="EMBL" id="JAUNZN010000016">
    <property type="protein sequence ID" value="KAK4811818.1"/>
    <property type="molecule type" value="Genomic_DNA"/>
</dbReference>
<dbReference type="GO" id="GO:0012505">
    <property type="term" value="C:endomembrane system"/>
    <property type="evidence" value="ECO:0007669"/>
    <property type="project" value="UniProtKB-SubCell"/>
</dbReference>
<dbReference type="Proteomes" id="UP001333110">
    <property type="component" value="Unassembled WGS sequence"/>
</dbReference>
<gene>
    <name evidence="14" type="ORF">QYF61_010320</name>
</gene>
<keyword evidence="7" id="KW-0472">Membrane</keyword>
<dbReference type="GO" id="GO:0005902">
    <property type="term" value="C:microvillus"/>
    <property type="evidence" value="ECO:0007669"/>
    <property type="project" value="UniProtKB-SubCell"/>
</dbReference>
<evidence type="ECO:0000256" key="2">
    <source>
        <dbReference type="ARBA" id="ARBA00004184"/>
    </source>
</evidence>
<evidence type="ECO:0000313" key="14">
    <source>
        <dbReference type="EMBL" id="KAK4811818.1"/>
    </source>
</evidence>
<evidence type="ECO:0000256" key="12">
    <source>
        <dbReference type="SAM" id="MobiDB-lite"/>
    </source>
</evidence>
<comment type="caution">
    <text evidence="14">The sequence shown here is derived from an EMBL/GenBank/DDBJ whole genome shotgun (WGS) entry which is preliminary data.</text>
</comment>
<feature type="region of interest" description="Disordered" evidence="12">
    <location>
        <begin position="294"/>
        <end position="437"/>
    </location>
</feature>
<dbReference type="GO" id="GO:0043495">
    <property type="term" value="F:protein-membrane adaptor activity"/>
    <property type="evidence" value="ECO:0007669"/>
    <property type="project" value="TreeGrafter"/>
</dbReference>
<evidence type="ECO:0000256" key="6">
    <source>
        <dbReference type="ARBA" id="ARBA00022737"/>
    </source>
</evidence>
<evidence type="ECO:0000259" key="13">
    <source>
        <dbReference type="PROSITE" id="PS50106"/>
    </source>
</evidence>
<dbReference type="FunFam" id="2.30.42.10:FF:000068">
    <property type="entry name" value="Na(+)/H(+) exchange regulatory cofactor NHE-RF"/>
    <property type="match status" value="1"/>
</dbReference>
<evidence type="ECO:0000256" key="4">
    <source>
        <dbReference type="ARBA" id="ARBA00004486"/>
    </source>
</evidence>
<evidence type="ECO:0000256" key="11">
    <source>
        <dbReference type="ARBA" id="ARBA00033293"/>
    </source>
</evidence>
<dbReference type="SMART" id="SM00228">
    <property type="entry name" value="PDZ"/>
    <property type="match status" value="2"/>
</dbReference>
<feature type="region of interest" description="Disordered" evidence="12">
    <location>
        <begin position="156"/>
        <end position="195"/>
    </location>
</feature>
<evidence type="ECO:0000313" key="15">
    <source>
        <dbReference type="Proteomes" id="UP001333110"/>
    </source>
</evidence>
<comment type="subcellular location">
    <subcellularLocation>
        <location evidence="4">Cell projection</location>
        <location evidence="4">Filopodium</location>
    </subcellularLocation>
    <subcellularLocation>
        <location evidence="1">Cell projection</location>
        <location evidence="1">Microvillus</location>
    </subcellularLocation>
    <subcellularLocation>
        <location evidence="3">Cell projection</location>
        <location evidence="3">Ruffle</location>
    </subcellularLocation>
    <subcellularLocation>
        <location evidence="2">Endomembrane system</location>
        <topology evidence="2">Peripheral membrane protein</topology>
    </subcellularLocation>
</comment>
<evidence type="ECO:0000256" key="7">
    <source>
        <dbReference type="ARBA" id="ARBA00023136"/>
    </source>
</evidence>
<keyword evidence="6" id="KW-0677">Repeat</keyword>
<dbReference type="PROSITE" id="PS50106">
    <property type="entry name" value="PDZ"/>
    <property type="match status" value="2"/>
</dbReference>
<dbReference type="SUPFAM" id="SSF50156">
    <property type="entry name" value="PDZ domain-like"/>
    <property type="match status" value="2"/>
</dbReference>
<reference evidence="14 15" key="1">
    <citation type="journal article" date="2023" name="J. Hered.">
        <title>Chromosome-level genome of the wood stork (Mycteria americana) provides insight into avian chromosome evolution.</title>
        <authorList>
            <person name="Flamio R. Jr."/>
            <person name="Ramstad K.M."/>
        </authorList>
    </citation>
    <scope>NUCLEOTIDE SEQUENCE [LARGE SCALE GENOMIC DNA]</scope>
    <source>
        <strain evidence="14">JAX WOST 10</strain>
    </source>
</reference>
<accession>A0AAN7RY63</accession>
<proteinExistence type="predicted"/>
<evidence type="ECO:0000256" key="8">
    <source>
        <dbReference type="ARBA" id="ARBA00030310"/>
    </source>
</evidence>
<feature type="domain" description="PDZ" evidence="13">
    <location>
        <begin position="199"/>
        <end position="279"/>
    </location>
</feature>
<feature type="compositionally biased region" description="Low complexity" evidence="12">
    <location>
        <begin position="318"/>
        <end position="331"/>
    </location>
</feature>
<dbReference type="AlphaFoldDB" id="A0AAN7RY63"/>
<dbReference type="InterPro" id="IPR015098">
    <property type="entry name" value="EBP50_C"/>
</dbReference>
<dbReference type="InterPro" id="IPR001478">
    <property type="entry name" value="PDZ"/>
</dbReference>
<evidence type="ECO:0000256" key="3">
    <source>
        <dbReference type="ARBA" id="ARBA00004466"/>
    </source>
</evidence>
<name>A0AAN7RY63_MYCAM</name>
<dbReference type="GO" id="GO:0072659">
    <property type="term" value="P:protein localization to plasma membrane"/>
    <property type="evidence" value="ECO:0007669"/>
    <property type="project" value="TreeGrafter"/>
</dbReference>
<organism evidence="14 15">
    <name type="scientific">Mycteria americana</name>
    <name type="common">Wood stork</name>
    <dbReference type="NCBI Taxonomy" id="33587"/>
    <lineage>
        <taxon>Eukaryota</taxon>
        <taxon>Metazoa</taxon>
        <taxon>Chordata</taxon>
        <taxon>Craniata</taxon>
        <taxon>Vertebrata</taxon>
        <taxon>Euteleostomi</taxon>
        <taxon>Archelosauria</taxon>
        <taxon>Archosauria</taxon>
        <taxon>Dinosauria</taxon>
        <taxon>Saurischia</taxon>
        <taxon>Theropoda</taxon>
        <taxon>Coelurosauria</taxon>
        <taxon>Aves</taxon>
        <taxon>Neognathae</taxon>
        <taxon>Neoaves</taxon>
        <taxon>Aequornithes</taxon>
        <taxon>Ciconiiformes</taxon>
        <taxon>Ciconiidae</taxon>
        <taxon>Mycteria</taxon>
    </lineage>
</organism>
<dbReference type="GO" id="GO:0016324">
    <property type="term" value="C:apical plasma membrane"/>
    <property type="evidence" value="ECO:0007669"/>
    <property type="project" value="TreeGrafter"/>
</dbReference>
<sequence length="437" mass="44959">MAPPRRSPSLAALAPPHSPIGGRRSRAPPLGIKAAGGGRPRRGARAGGGQGRGAAPAPPAMSSSAGPAARLCRLERGPDGYGFHLHGEKGKPGQFIRLVEAGSPAERSGLRAGDRLLEVDGENVERESHQQVVERIRAAAGAVSLLVVASVADEQLQKRGGPGTESPPVGGGQAAPEAAGPAAREPSGGGQREELRPRLCCMKKGPNGYGFNLHSDKSRPGQYVRAIDPDSPAEAAGLAPQDRIIEVNGVCMEGKQHADVVAAIKAGGDETRLLVVDVLTDDFFKKCKVVPSEEHLAGPLPEPVANGDIGKENDGEPRSNSVSESPSSPGPLAVSPDASEIHSEVGLGMPGGGDGWKAGSGLSPHGGAVLGGTAGLTQPLAPQPNAQEGDKRHSASGSLLDLDIPLAVAKERAHQKRTSKRAPQMDWSKKNELFSNL</sequence>